<protein>
    <submittedName>
        <fullName evidence="2">Uncharacterized protein</fullName>
    </submittedName>
</protein>
<dbReference type="EMBL" id="JAMQOS010000010">
    <property type="protein sequence ID" value="MDS0284701.1"/>
    <property type="molecule type" value="Genomic_DNA"/>
</dbReference>
<gene>
    <name evidence="2" type="ORF">NDI86_21605</name>
</gene>
<comment type="caution">
    <text evidence="2">The sequence shown here is derived from an EMBL/GenBank/DDBJ whole genome shotgun (WGS) entry which is preliminary data.</text>
</comment>
<organism evidence="2 3">
    <name type="scientific">Haloarcula onubensis</name>
    <dbReference type="NCBI Taxonomy" id="2950539"/>
    <lineage>
        <taxon>Archaea</taxon>
        <taxon>Methanobacteriati</taxon>
        <taxon>Methanobacteriota</taxon>
        <taxon>Stenosarchaea group</taxon>
        <taxon>Halobacteria</taxon>
        <taxon>Halobacteriales</taxon>
        <taxon>Haloarculaceae</taxon>
        <taxon>Haloarcula</taxon>
    </lineage>
</organism>
<dbReference type="Proteomes" id="UP001268864">
    <property type="component" value="Unassembled WGS sequence"/>
</dbReference>
<reference evidence="2 3" key="1">
    <citation type="submission" date="2022-06" db="EMBL/GenBank/DDBJ databases">
        <title>Halomicroarcula sp. a new haloarchaeum isolate from saline soil.</title>
        <authorList>
            <person name="Strakova D."/>
            <person name="Galisteo C."/>
            <person name="Sanchez-Porro C."/>
            <person name="Ventosa A."/>
        </authorList>
    </citation>
    <scope>NUCLEOTIDE SEQUENCE [LARGE SCALE GENOMIC DNA]</scope>
    <source>
        <strain evidence="2 3">S3CR25-11</strain>
    </source>
</reference>
<evidence type="ECO:0000313" key="3">
    <source>
        <dbReference type="Proteomes" id="UP001268864"/>
    </source>
</evidence>
<accession>A0ABU2FVA4</accession>
<feature type="region of interest" description="Disordered" evidence="1">
    <location>
        <begin position="1"/>
        <end position="21"/>
    </location>
</feature>
<dbReference type="RefSeq" id="WP_310902367.1">
    <property type="nucleotide sequence ID" value="NZ_JAMQOS010000010.1"/>
</dbReference>
<evidence type="ECO:0000256" key="1">
    <source>
        <dbReference type="SAM" id="MobiDB-lite"/>
    </source>
</evidence>
<keyword evidence="3" id="KW-1185">Reference proteome</keyword>
<evidence type="ECO:0000313" key="2">
    <source>
        <dbReference type="EMBL" id="MDS0284701.1"/>
    </source>
</evidence>
<proteinExistence type="predicted"/>
<name>A0ABU2FVA4_9EURY</name>
<sequence>MVENRHVQTEARSIASDARSTRGLSDTESEILRDLLKQDEAFGALVTAQWNAVLVDADEHDINDSVEKLARDGAGHLSEAIDDIINTRIEQAKAIDELASEIQEPWGQALALFDAGFETADDLAGVDQERLYTTDGVTRSVAARITAKPWGQESDK</sequence>